<dbReference type="PANTHER" id="PTHR37592">
    <property type="match status" value="1"/>
</dbReference>
<dbReference type="Pfam" id="PF23631">
    <property type="entry name" value="DUF7143"/>
    <property type="match status" value="1"/>
</dbReference>
<feature type="chain" id="PRO_5043942281" evidence="2">
    <location>
        <begin position="29"/>
        <end position="283"/>
    </location>
</feature>
<keyword evidence="5" id="KW-1185">Reference proteome</keyword>
<dbReference type="Proteomes" id="UP001153365">
    <property type="component" value="Unassembled WGS sequence"/>
</dbReference>
<dbReference type="EMBL" id="CALTRL010005837">
    <property type="protein sequence ID" value="CAH7687148.1"/>
    <property type="molecule type" value="Genomic_DNA"/>
</dbReference>
<reference evidence="4" key="1">
    <citation type="submission" date="2022-06" db="EMBL/GenBank/DDBJ databases">
        <authorList>
            <consortium name="SYNGENTA / RWTH Aachen University"/>
        </authorList>
    </citation>
    <scope>NUCLEOTIDE SEQUENCE</scope>
</reference>
<feature type="domain" description="DUF7143" evidence="3">
    <location>
        <begin position="63"/>
        <end position="202"/>
    </location>
</feature>
<sequence>MFPKTAERYTSILPWLALFFWLLEYSLSSSTEEVHILVQDVKLEEKNICTFMDKGEKKTIDFGDKKVVCLSNRTEIFPPIPDMEYEGITYSSIDYKKSGISGIPMEFALHKFKLNDTDFDKLRIIRIYEILYDSTQRAMRLSSANEKSLLRGLISVREFLSFQAARLEKDQERIKTGLEQCLKNCIFCKIEQRYDLIAIASQSGIDPDPYLVGLKGAKCNSSKECNELVEDIKRKKNKEEKGLDAPLQLAKSFSVKRKKSASSFFWLLSIYFFSSLVMDFSFI</sequence>
<proteinExistence type="predicted"/>
<evidence type="ECO:0000259" key="3">
    <source>
        <dbReference type="Pfam" id="PF23631"/>
    </source>
</evidence>
<accession>A0AAV0BIX4</accession>
<feature type="signal peptide" evidence="2">
    <location>
        <begin position="1"/>
        <end position="28"/>
    </location>
</feature>
<name>A0AAV0BIX4_PHAPC</name>
<keyword evidence="2" id="KW-0732">Signal</keyword>
<evidence type="ECO:0000313" key="4">
    <source>
        <dbReference type="EMBL" id="CAH7687148.1"/>
    </source>
</evidence>
<evidence type="ECO:0000256" key="1">
    <source>
        <dbReference type="SAM" id="Phobius"/>
    </source>
</evidence>
<keyword evidence="1" id="KW-0472">Membrane</keyword>
<dbReference type="AlphaFoldDB" id="A0AAV0BIX4"/>
<feature type="transmembrane region" description="Helical" evidence="1">
    <location>
        <begin position="264"/>
        <end position="282"/>
    </location>
</feature>
<dbReference type="InterPro" id="IPR055567">
    <property type="entry name" value="DUF7143"/>
</dbReference>
<dbReference type="PANTHER" id="PTHR37592:SF1">
    <property type="match status" value="1"/>
</dbReference>
<keyword evidence="1" id="KW-0812">Transmembrane</keyword>
<evidence type="ECO:0000313" key="5">
    <source>
        <dbReference type="Proteomes" id="UP001153365"/>
    </source>
</evidence>
<organism evidence="4 5">
    <name type="scientific">Phakopsora pachyrhizi</name>
    <name type="common">Asian soybean rust disease fungus</name>
    <dbReference type="NCBI Taxonomy" id="170000"/>
    <lineage>
        <taxon>Eukaryota</taxon>
        <taxon>Fungi</taxon>
        <taxon>Dikarya</taxon>
        <taxon>Basidiomycota</taxon>
        <taxon>Pucciniomycotina</taxon>
        <taxon>Pucciniomycetes</taxon>
        <taxon>Pucciniales</taxon>
        <taxon>Phakopsoraceae</taxon>
        <taxon>Phakopsora</taxon>
    </lineage>
</organism>
<evidence type="ECO:0000256" key="2">
    <source>
        <dbReference type="SAM" id="SignalP"/>
    </source>
</evidence>
<keyword evidence="1" id="KW-1133">Transmembrane helix</keyword>
<gene>
    <name evidence="4" type="ORF">PPACK8108_LOCUS21890</name>
</gene>
<protein>
    <submittedName>
        <fullName evidence="4">Expressed protein</fullName>
    </submittedName>
</protein>
<comment type="caution">
    <text evidence="4">The sequence shown here is derived from an EMBL/GenBank/DDBJ whole genome shotgun (WGS) entry which is preliminary data.</text>
</comment>